<gene>
    <name evidence="2" type="ORF">QI031_02410</name>
</gene>
<dbReference type="EMBL" id="CP124543">
    <property type="protein sequence ID" value="WGV26386.1"/>
    <property type="molecule type" value="Genomic_DNA"/>
</dbReference>
<feature type="signal peptide" evidence="1">
    <location>
        <begin position="1"/>
        <end position="27"/>
    </location>
</feature>
<dbReference type="RefSeq" id="WP_281483639.1">
    <property type="nucleotide sequence ID" value="NZ_CP124543.1"/>
</dbReference>
<evidence type="ECO:0000256" key="1">
    <source>
        <dbReference type="SAM" id="SignalP"/>
    </source>
</evidence>
<evidence type="ECO:0000313" key="3">
    <source>
        <dbReference type="Proteomes" id="UP001223520"/>
    </source>
</evidence>
<keyword evidence="3" id="KW-1185">Reference proteome</keyword>
<reference evidence="2 3" key="1">
    <citation type="journal article" date="2023" name="Limnol Oceanogr Lett">
        <title>Environmental adaptations by the intertidal Antarctic cyanobacterium Halotia branconii CENA392 as revealed using long-read genome sequencing.</title>
        <authorList>
            <person name="Dextro R.B."/>
            <person name="Delbaje E."/>
            <person name="Freitas P.N.N."/>
            <person name="Geraldes V."/>
            <person name="Pinto E."/>
            <person name="Long P.F."/>
            <person name="Fiore M.F."/>
        </authorList>
    </citation>
    <scope>NUCLEOTIDE SEQUENCE [LARGE SCALE GENOMIC DNA]</scope>
    <source>
        <strain evidence="2 3">CENA392</strain>
    </source>
</reference>
<name>A0AAJ6PA63_9CYAN</name>
<dbReference type="AlphaFoldDB" id="A0AAJ6PA63"/>
<accession>A0AAJ6PA63</accession>
<keyword evidence="1" id="KW-0732">Signal</keyword>
<proteinExistence type="predicted"/>
<evidence type="ECO:0000313" key="2">
    <source>
        <dbReference type="EMBL" id="WGV26386.1"/>
    </source>
</evidence>
<organism evidence="2 3">
    <name type="scientific">Halotia branconii CENA392</name>
    <dbReference type="NCBI Taxonomy" id="1539056"/>
    <lineage>
        <taxon>Bacteria</taxon>
        <taxon>Bacillati</taxon>
        <taxon>Cyanobacteriota</taxon>
        <taxon>Cyanophyceae</taxon>
        <taxon>Nostocales</taxon>
        <taxon>Nodulariaceae</taxon>
        <taxon>Halotia</taxon>
    </lineage>
</organism>
<protein>
    <submittedName>
        <fullName evidence="2">Uncharacterized protein</fullName>
    </submittedName>
</protein>
<dbReference type="Proteomes" id="UP001223520">
    <property type="component" value="Chromosome"/>
</dbReference>
<dbReference type="KEGG" id="hbq:QI031_02410"/>
<sequence>MKSKIVAIIAASAAALGSTIFAAPAHAQISGSSDVNVQVTVPEVLYLRTVDTIDVSILPTDLTAATLNTSGTGFFGTDKSGIADGTTSGLDQTSPFYLTGGNLQVNKDIPEVFAIWSNSPRGNGVTVATTVKTPTLTATNGATIQIAGVTPMMNFANVPGLINPFVSGVTLSLNLNGSGGISDAGAYTGGEITVTATAE</sequence>
<feature type="chain" id="PRO_5042601018" evidence="1">
    <location>
        <begin position="28"/>
        <end position="199"/>
    </location>
</feature>